<dbReference type="VEuPathDB" id="FungiDB:BON22_1456"/>
<accession>A0A1V2LAW2</accession>
<sequence length="520" mass="57600">MDSRPLAEYTYPGVVKYLQQEFTRNERDRIQWNSERQDMKLAIVRLTSENLALKETNQRLEKELASLGGGSKLTNKGTIPTDSTETSHPEPTPLNIEPLKNAREHLKSRMNEIVTMLRGTDLDVVNILELKKERGVLAVSDRRKRAELEKGKNVESPGSADFPITPEPDSPGAFYKKPVTPDVIIDDHSNVEAVDPTGEETDSETVIGDDEILDSGTGLAKGTDGPIFALSAHSSTVISISALHDQLLTASKEGDINQWKLPELVSDPENARPMKSFFDTTTPKFMSWIDETTFVTASPYEIKLWDSSKSTEAPTVHFKVSKEIKDIQTTPNQIVTLDSTGIMVYELKNMSAKPAAIPLKGTSMVQCFTILNNTVFGLHTNSIDEYDIQTKTKTKAHALEIPLSTPPTKITALDTTLTIVSSSQCILYDLTTESSWPIESAGPAFINCELTDNQYVAFYANGDVKVYDRKGDKVEKEFNHYCEVISSKLSGLVPPGIGKLYQKKYAITTGDDMTVRGWLV</sequence>
<dbReference type="SUPFAM" id="SSF50978">
    <property type="entry name" value="WD40 repeat-like"/>
    <property type="match status" value="1"/>
</dbReference>
<gene>
    <name evidence="4" type="ORF">BON22_1456</name>
</gene>
<evidence type="ECO:0000259" key="3">
    <source>
        <dbReference type="Pfam" id="PF08232"/>
    </source>
</evidence>
<organism evidence="4 5">
    <name type="scientific">Cyberlindnera fabianii</name>
    <name type="common">Yeast</name>
    <name type="synonym">Hansenula fabianii</name>
    <dbReference type="NCBI Taxonomy" id="36022"/>
    <lineage>
        <taxon>Eukaryota</taxon>
        <taxon>Fungi</taxon>
        <taxon>Dikarya</taxon>
        <taxon>Ascomycota</taxon>
        <taxon>Saccharomycotina</taxon>
        <taxon>Saccharomycetes</taxon>
        <taxon>Phaffomycetales</taxon>
        <taxon>Phaffomycetaceae</taxon>
        <taxon>Cyberlindnera</taxon>
    </lineage>
</organism>
<evidence type="ECO:0000313" key="5">
    <source>
        <dbReference type="Proteomes" id="UP000189513"/>
    </source>
</evidence>
<evidence type="ECO:0000256" key="2">
    <source>
        <dbReference type="SAM" id="MobiDB-lite"/>
    </source>
</evidence>
<feature type="region of interest" description="Disordered" evidence="2">
    <location>
        <begin position="68"/>
        <end position="96"/>
    </location>
</feature>
<feature type="region of interest" description="Disordered" evidence="2">
    <location>
        <begin position="148"/>
        <end position="172"/>
    </location>
</feature>
<dbReference type="EMBL" id="MPUK01000002">
    <property type="protein sequence ID" value="ONH69032.1"/>
    <property type="molecule type" value="Genomic_DNA"/>
</dbReference>
<name>A0A1V2LAW2_CYBFA</name>
<dbReference type="STRING" id="36022.A0A1V2LAW2"/>
<protein>
    <submittedName>
        <fullName evidence="4">Factor arrest protein 8</fullName>
    </submittedName>
</protein>
<reference evidence="5" key="1">
    <citation type="journal article" date="2017" name="Genome Announc.">
        <title>Genome sequences of Cyberlindnera fabianii 65, Pichia kudriavzevii 129, and Saccharomyces cerevisiae 131 isolated from fermented masau fruits in Zimbabwe.</title>
        <authorList>
            <person name="van Rijswijck I.M.H."/>
            <person name="Derks M.F.L."/>
            <person name="Abee T."/>
            <person name="de Ridder D."/>
            <person name="Smid E.J."/>
        </authorList>
    </citation>
    <scope>NUCLEOTIDE SEQUENCE [LARGE SCALE GENOMIC DNA]</scope>
    <source>
        <strain evidence="5">65</strain>
    </source>
</reference>
<keyword evidence="5" id="KW-1185">Reference proteome</keyword>
<evidence type="ECO:0000313" key="4">
    <source>
        <dbReference type="EMBL" id="ONH69032.1"/>
    </source>
</evidence>
<dbReference type="PANTHER" id="PTHR15653">
    <property type="entry name" value="STRIATIN"/>
    <property type="match status" value="1"/>
</dbReference>
<evidence type="ECO:0000256" key="1">
    <source>
        <dbReference type="ARBA" id="ARBA00023054"/>
    </source>
</evidence>
<dbReference type="InterPro" id="IPR013258">
    <property type="entry name" value="Striatin_N"/>
</dbReference>
<feature type="domain" description="Striatin N-terminal" evidence="3">
    <location>
        <begin position="10"/>
        <end position="66"/>
    </location>
</feature>
<dbReference type="InterPro" id="IPR051488">
    <property type="entry name" value="WD_repeat_striatin"/>
</dbReference>
<keyword evidence="1" id="KW-0175">Coiled coil</keyword>
<feature type="compositionally biased region" description="Polar residues" evidence="2">
    <location>
        <begin position="72"/>
        <end position="86"/>
    </location>
</feature>
<dbReference type="InterPro" id="IPR036322">
    <property type="entry name" value="WD40_repeat_dom_sf"/>
</dbReference>
<dbReference type="Gene3D" id="2.130.10.10">
    <property type="entry name" value="YVTN repeat-like/Quinoprotein amine dehydrogenase"/>
    <property type="match status" value="1"/>
</dbReference>
<dbReference type="OMA" id="FINCELT"/>
<dbReference type="PANTHER" id="PTHR15653:SF0">
    <property type="entry name" value="CONNECTOR OF KINASE TO AP-1, ISOFORM E"/>
    <property type="match status" value="1"/>
</dbReference>
<dbReference type="Proteomes" id="UP000189513">
    <property type="component" value="Unassembled WGS sequence"/>
</dbReference>
<comment type="caution">
    <text evidence="4">The sequence shown here is derived from an EMBL/GenBank/DDBJ whole genome shotgun (WGS) entry which is preliminary data.</text>
</comment>
<dbReference type="InterPro" id="IPR015943">
    <property type="entry name" value="WD40/YVTN_repeat-like_dom_sf"/>
</dbReference>
<dbReference type="Pfam" id="PF08232">
    <property type="entry name" value="Striatin"/>
    <property type="match status" value="1"/>
</dbReference>
<proteinExistence type="predicted"/>
<dbReference type="AlphaFoldDB" id="A0A1V2LAW2"/>